<keyword evidence="2" id="KW-1133">Transmembrane helix</keyword>
<reference evidence="3 4" key="1">
    <citation type="journal article" date="2018" name="Front. Microbiol.">
        <title>Genome-Wide Analysis of Corynespora cassiicola Leaf Fall Disease Putative Effectors.</title>
        <authorList>
            <person name="Lopez D."/>
            <person name="Ribeiro S."/>
            <person name="Label P."/>
            <person name="Fumanal B."/>
            <person name="Venisse J.S."/>
            <person name="Kohler A."/>
            <person name="de Oliveira R.R."/>
            <person name="Labutti K."/>
            <person name="Lipzen A."/>
            <person name="Lail K."/>
            <person name="Bauer D."/>
            <person name="Ohm R.A."/>
            <person name="Barry K.W."/>
            <person name="Spatafora J."/>
            <person name="Grigoriev I.V."/>
            <person name="Martin F.M."/>
            <person name="Pujade-Renaud V."/>
        </authorList>
    </citation>
    <scope>NUCLEOTIDE SEQUENCE [LARGE SCALE GENOMIC DNA]</scope>
    <source>
        <strain evidence="3 4">Philippines</strain>
    </source>
</reference>
<evidence type="ECO:0000313" key="3">
    <source>
        <dbReference type="EMBL" id="PSN66631.1"/>
    </source>
</evidence>
<proteinExistence type="predicted"/>
<evidence type="ECO:0000256" key="1">
    <source>
        <dbReference type="SAM" id="Coils"/>
    </source>
</evidence>
<evidence type="ECO:0000256" key="2">
    <source>
        <dbReference type="SAM" id="Phobius"/>
    </source>
</evidence>
<dbReference type="EMBL" id="KZ678135">
    <property type="protein sequence ID" value="PSN66631.1"/>
    <property type="molecule type" value="Genomic_DNA"/>
</dbReference>
<feature type="transmembrane region" description="Helical" evidence="2">
    <location>
        <begin position="43"/>
        <end position="64"/>
    </location>
</feature>
<evidence type="ECO:0000313" key="4">
    <source>
        <dbReference type="Proteomes" id="UP000240883"/>
    </source>
</evidence>
<keyword evidence="2" id="KW-0812">Transmembrane</keyword>
<name>A0A2T2NMG7_CORCC</name>
<sequence length="351" mass="39963">HFLSKDHQLSANTGAPLSVIAQVILREFTNTNNLTMDVDMSRIVSAMVPVMALVLAIYSSGLLYSHSNGRSYVTSEPPFPIGVEAIHSNVERAQSNIQELRTTMIDYQREPQEARLLNPEIVYKLLDSMDEELAATFLWVNTFVLEWYSISTQIDVAYPHHIEQIYFPWWRRMLTSETNIVMSEQEHVCAFVTLLEDGLIRMNSHLNGLEASLLRTKATKKKAVSTLHTSWEIPATQFLWRQSIPVIKKASATSLSKILLVKSRFELGFEFQYEKHITRVRTYKNAFHNSYGRLEDLRAGWGCRNTPHKNALGTQNRSGIPIKGSAPIALKRALSSVQYMYQTGEERKASV</sequence>
<protein>
    <submittedName>
        <fullName evidence="3">Uncharacterized protein</fullName>
    </submittedName>
</protein>
<keyword evidence="1" id="KW-0175">Coiled coil</keyword>
<dbReference type="Proteomes" id="UP000240883">
    <property type="component" value="Unassembled WGS sequence"/>
</dbReference>
<dbReference type="AlphaFoldDB" id="A0A2T2NMG7"/>
<accession>A0A2T2NMG7</accession>
<keyword evidence="4" id="KW-1185">Reference proteome</keyword>
<organism evidence="3 4">
    <name type="scientific">Corynespora cassiicola Philippines</name>
    <dbReference type="NCBI Taxonomy" id="1448308"/>
    <lineage>
        <taxon>Eukaryota</taxon>
        <taxon>Fungi</taxon>
        <taxon>Dikarya</taxon>
        <taxon>Ascomycota</taxon>
        <taxon>Pezizomycotina</taxon>
        <taxon>Dothideomycetes</taxon>
        <taxon>Pleosporomycetidae</taxon>
        <taxon>Pleosporales</taxon>
        <taxon>Corynesporascaceae</taxon>
        <taxon>Corynespora</taxon>
    </lineage>
</organism>
<feature type="non-terminal residue" evidence="3">
    <location>
        <position position="1"/>
    </location>
</feature>
<keyword evidence="2" id="KW-0472">Membrane</keyword>
<gene>
    <name evidence="3" type="ORF">BS50DRAFT_666554</name>
</gene>
<feature type="coiled-coil region" evidence="1">
    <location>
        <begin position="83"/>
        <end position="110"/>
    </location>
</feature>